<feature type="coiled-coil region" evidence="1">
    <location>
        <begin position="222"/>
        <end position="283"/>
    </location>
</feature>
<evidence type="ECO:0000256" key="2">
    <source>
        <dbReference type="SAM" id="Phobius"/>
    </source>
</evidence>
<gene>
    <name evidence="4" type="ORF">A3C20_04885</name>
</gene>
<dbReference type="InterPro" id="IPR025645">
    <property type="entry name" value="DUF4349"/>
</dbReference>
<evidence type="ECO:0000313" key="4">
    <source>
        <dbReference type="EMBL" id="OGG69053.1"/>
    </source>
</evidence>
<feature type="domain" description="DUF4349" evidence="3">
    <location>
        <begin position="117"/>
        <end position="254"/>
    </location>
</feature>
<dbReference type="Pfam" id="PF14257">
    <property type="entry name" value="DUF4349"/>
    <property type="match status" value="1"/>
</dbReference>
<comment type="caution">
    <text evidence="4">The sequence shown here is derived from an EMBL/GenBank/DDBJ whole genome shotgun (WGS) entry which is preliminary data.</text>
</comment>
<proteinExistence type="predicted"/>
<keyword evidence="2" id="KW-1133">Transmembrane helix</keyword>
<feature type="transmembrane region" description="Helical" evidence="2">
    <location>
        <begin position="325"/>
        <end position="346"/>
    </location>
</feature>
<reference evidence="4 5" key="1">
    <citation type="journal article" date="2016" name="Nat. Commun.">
        <title>Thousands of microbial genomes shed light on interconnected biogeochemical processes in an aquifer system.</title>
        <authorList>
            <person name="Anantharaman K."/>
            <person name="Brown C.T."/>
            <person name="Hug L.A."/>
            <person name="Sharon I."/>
            <person name="Castelle C.J."/>
            <person name="Probst A.J."/>
            <person name="Thomas B.C."/>
            <person name="Singh A."/>
            <person name="Wilkins M.J."/>
            <person name="Karaoz U."/>
            <person name="Brodie E.L."/>
            <person name="Williams K.H."/>
            <person name="Hubbard S.S."/>
            <person name="Banfield J.F."/>
        </authorList>
    </citation>
    <scope>NUCLEOTIDE SEQUENCE [LARGE SCALE GENOMIC DNA]</scope>
</reference>
<protein>
    <recommendedName>
        <fullName evidence="3">DUF4349 domain-containing protein</fullName>
    </recommendedName>
</protein>
<evidence type="ECO:0000313" key="5">
    <source>
        <dbReference type="Proteomes" id="UP000176914"/>
    </source>
</evidence>
<dbReference type="Proteomes" id="UP000176914">
    <property type="component" value="Unassembled WGS sequence"/>
</dbReference>
<dbReference type="AlphaFoldDB" id="A0A1F6E5S5"/>
<sequence>MTDESTPRHFSLSGISWLTIVFGLLAIITFFAVNDSGGRYVTQMMGLGGGMSYTSVEMAVPPTAVDMVARESGASSAPSPAMMDSKAYYPDRYPYYSPDVPVTDTREFLKVYYNAIMRTRDVQGLTRRVETTVRGYDGRIDQESSSPKYGSVSFVVPQSKYDAFRTELESLVGSRFLTLNISSQNLLPQKQNIEEQQKQADTSLAGYKTARQNIVSAHASTLKSLQSQIDAIASRLATLRAQTQTYDVQIQIQSLSNDLYSLNQQLANENTSYSAQLKNADANIKSAQDWQKAVQTQDQNLLDNVATVSGTVSIQWISLWETAQLYLPGYWIPAIFAFLTFLSYLYDRRRIAVV</sequence>
<name>A0A1F6E5S5_9BACT</name>
<evidence type="ECO:0000259" key="3">
    <source>
        <dbReference type="Pfam" id="PF14257"/>
    </source>
</evidence>
<feature type="transmembrane region" description="Helical" evidence="2">
    <location>
        <begin position="12"/>
        <end position="33"/>
    </location>
</feature>
<organism evidence="4 5">
    <name type="scientific">Candidatus Kaiserbacteria bacterium RIFCSPHIGHO2_02_FULL_55_25</name>
    <dbReference type="NCBI Taxonomy" id="1798498"/>
    <lineage>
        <taxon>Bacteria</taxon>
        <taxon>Candidatus Kaiseribacteriota</taxon>
    </lineage>
</organism>
<evidence type="ECO:0000256" key="1">
    <source>
        <dbReference type="SAM" id="Coils"/>
    </source>
</evidence>
<accession>A0A1F6E5S5</accession>
<keyword evidence="2" id="KW-0812">Transmembrane</keyword>
<keyword evidence="1" id="KW-0175">Coiled coil</keyword>
<keyword evidence="2" id="KW-0472">Membrane</keyword>
<dbReference type="EMBL" id="MFLL01000022">
    <property type="protein sequence ID" value="OGG69053.1"/>
    <property type="molecule type" value="Genomic_DNA"/>
</dbReference>